<proteinExistence type="predicted"/>
<dbReference type="Proteomes" id="UP000092445">
    <property type="component" value="Unassembled WGS sequence"/>
</dbReference>
<accession>A0A1A9ZCN6</accession>
<dbReference type="EnsemblMetazoa" id="GPAI010668-RA">
    <property type="protein sequence ID" value="GPAI010668-PA"/>
    <property type="gene ID" value="GPAI010668"/>
</dbReference>
<dbReference type="VEuPathDB" id="VectorBase:GPAI010668"/>
<evidence type="ECO:0000313" key="1">
    <source>
        <dbReference type="EnsemblMetazoa" id="GPAI010668-PA"/>
    </source>
</evidence>
<organism evidence="1 2">
    <name type="scientific">Glossina pallidipes</name>
    <name type="common">Tsetse fly</name>
    <dbReference type="NCBI Taxonomy" id="7398"/>
    <lineage>
        <taxon>Eukaryota</taxon>
        <taxon>Metazoa</taxon>
        <taxon>Ecdysozoa</taxon>
        <taxon>Arthropoda</taxon>
        <taxon>Hexapoda</taxon>
        <taxon>Insecta</taxon>
        <taxon>Pterygota</taxon>
        <taxon>Neoptera</taxon>
        <taxon>Endopterygota</taxon>
        <taxon>Diptera</taxon>
        <taxon>Brachycera</taxon>
        <taxon>Muscomorpha</taxon>
        <taxon>Hippoboscoidea</taxon>
        <taxon>Glossinidae</taxon>
        <taxon>Glossina</taxon>
    </lineage>
</organism>
<dbReference type="AlphaFoldDB" id="A0A1A9ZCN6"/>
<reference evidence="2" key="1">
    <citation type="submission" date="2014-03" db="EMBL/GenBank/DDBJ databases">
        <authorList>
            <person name="Aksoy S."/>
            <person name="Warren W."/>
            <person name="Wilson R.K."/>
        </authorList>
    </citation>
    <scope>NUCLEOTIDE SEQUENCE [LARGE SCALE GENOMIC DNA]</scope>
    <source>
        <strain evidence="2">IAEA</strain>
    </source>
</reference>
<keyword evidence="2" id="KW-1185">Reference proteome</keyword>
<name>A0A1A9ZCN6_GLOPL</name>
<protein>
    <submittedName>
        <fullName evidence="1">Uncharacterized protein</fullName>
    </submittedName>
</protein>
<evidence type="ECO:0000313" key="2">
    <source>
        <dbReference type="Proteomes" id="UP000092445"/>
    </source>
</evidence>
<reference evidence="1" key="2">
    <citation type="submission" date="2020-05" db="UniProtKB">
        <authorList>
            <consortium name="EnsemblMetazoa"/>
        </authorList>
    </citation>
    <scope>IDENTIFICATION</scope>
    <source>
        <strain evidence="1">IAEA</strain>
    </source>
</reference>
<sequence length="113" mass="13191">MDPRNASVKKEKRYHLLLHIWSMLSIGWNNTTITVQHNELYQQQLPSNLLTLYSGVTGSYPLWYDCLTTPKRHNNVGLCNMSSYNFSPQEEERMILQDTDTIQGTIDNQQEEN</sequence>